<dbReference type="Proteomes" id="UP000294619">
    <property type="component" value="Unassembled WGS sequence"/>
</dbReference>
<dbReference type="GO" id="GO:0003677">
    <property type="term" value="F:DNA binding"/>
    <property type="evidence" value="ECO:0007669"/>
    <property type="project" value="InterPro"/>
</dbReference>
<dbReference type="PROSITE" id="PS50943">
    <property type="entry name" value="HTH_CROC1"/>
    <property type="match status" value="1"/>
</dbReference>
<evidence type="ECO:0000313" key="2">
    <source>
        <dbReference type="EMBL" id="TCV84221.1"/>
    </source>
</evidence>
<feature type="domain" description="HTH cro/C1-type" evidence="1">
    <location>
        <begin position="32"/>
        <end position="87"/>
    </location>
</feature>
<sequence>MATFQELLAKESPEVQAWVKAKVEEESRKITLNMLRDKLNMSQKELAEIMGVSQPAIVRMEQPDNDPRLSTLKRYINGLGGKLSLDVTLPDGTRVGFDL</sequence>
<reference evidence="2 3" key="1">
    <citation type="submission" date="2019-03" db="EMBL/GenBank/DDBJ databases">
        <title>Genomic Encyclopedia of Type Strains, Phase IV (KMG-IV): sequencing the most valuable type-strain genomes for metagenomic binning, comparative biology and taxonomic classification.</title>
        <authorList>
            <person name="Goeker M."/>
        </authorList>
    </citation>
    <scope>NUCLEOTIDE SEQUENCE [LARGE SCALE GENOMIC DNA]</scope>
    <source>
        <strain evidence="2 3">DSM 28140</strain>
    </source>
</reference>
<dbReference type="InterPro" id="IPR001387">
    <property type="entry name" value="Cro/C1-type_HTH"/>
</dbReference>
<gene>
    <name evidence="2" type="ORF">EDC16_11252</name>
</gene>
<evidence type="ECO:0000259" key="1">
    <source>
        <dbReference type="PROSITE" id="PS50943"/>
    </source>
</evidence>
<accession>A0A4R3XZ75</accession>
<dbReference type="AlphaFoldDB" id="A0A4R3XZ75"/>
<dbReference type="Gene3D" id="1.10.260.40">
    <property type="entry name" value="lambda repressor-like DNA-binding domains"/>
    <property type="match status" value="1"/>
</dbReference>
<dbReference type="EMBL" id="SMCP01000012">
    <property type="protein sequence ID" value="TCV84221.1"/>
    <property type="molecule type" value="Genomic_DNA"/>
</dbReference>
<comment type="caution">
    <text evidence="2">The sequence shown here is derived from an EMBL/GenBank/DDBJ whole genome shotgun (WGS) entry which is preliminary data.</text>
</comment>
<protein>
    <submittedName>
        <fullName evidence="2">Helix-turn-helix protein</fullName>
    </submittedName>
</protein>
<dbReference type="SMART" id="SM00530">
    <property type="entry name" value="HTH_XRE"/>
    <property type="match status" value="1"/>
</dbReference>
<dbReference type="RefSeq" id="WP_132967930.1">
    <property type="nucleotide sequence ID" value="NZ_LEKL01000021.1"/>
</dbReference>
<proteinExistence type="predicted"/>
<dbReference type="SUPFAM" id="SSF47413">
    <property type="entry name" value="lambda repressor-like DNA-binding domains"/>
    <property type="match status" value="1"/>
</dbReference>
<dbReference type="InterPro" id="IPR010982">
    <property type="entry name" value="Lambda_DNA-bd_dom_sf"/>
</dbReference>
<name>A0A4R3XZ75_9PAST</name>
<evidence type="ECO:0000313" key="3">
    <source>
        <dbReference type="Proteomes" id="UP000294619"/>
    </source>
</evidence>
<dbReference type="CDD" id="cd00093">
    <property type="entry name" value="HTH_XRE"/>
    <property type="match status" value="1"/>
</dbReference>
<dbReference type="Pfam" id="PF01381">
    <property type="entry name" value="HTH_3"/>
    <property type="match status" value="1"/>
</dbReference>
<organism evidence="2 3">
    <name type="scientific">Testudinibacter aquarius</name>
    <dbReference type="NCBI Taxonomy" id="1524974"/>
    <lineage>
        <taxon>Bacteria</taxon>
        <taxon>Pseudomonadati</taxon>
        <taxon>Pseudomonadota</taxon>
        <taxon>Gammaproteobacteria</taxon>
        <taxon>Pasteurellales</taxon>
        <taxon>Pasteurellaceae</taxon>
        <taxon>Testudinibacter</taxon>
    </lineage>
</organism>